<name>A0A2H0C0Y2_9BACT</name>
<evidence type="ECO:0000256" key="6">
    <source>
        <dbReference type="SAM" id="MobiDB-lite"/>
    </source>
</evidence>
<keyword evidence="2 7" id="KW-0689">Ribosomal protein</keyword>
<comment type="similarity">
    <text evidence="1">Belongs to the bacterial ribosomal protein bL27 family.</text>
</comment>
<dbReference type="PRINTS" id="PR00063">
    <property type="entry name" value="RIBOSOMALL27"/>
</dbReference>
<proteinExistence type="inferred from homology"/>
<sequence length="81" mass="9004">MAHTKAQKTVKGNRDSRSKRMGVKMFGSQEVNPGNIIIRQRGTKVHPGVGTILGRDFTISAKIKGKVEFYKKLGDSYVRVV</sequence>
<keyword evidence="3" id="KW-0687">Ribonucleoprotein</keyword>
<dbReference type="InterPro" id="IPR018261">
    <property type="entry name" value="Ribosomal_bL27_CS"/>
</dbReference>
<evidence type="ECO:0000256" key="5">
    <source>
        <dbReference type="ARBA" id="ARBA00035477"/>
    </source>
</evidence>
<evidence type="ECO:0000256" key="3">
    <source>
        <dbReference type="ARBA" id="ARBA00023274"/>
    </source>
</evidence>
<dbReference type="Gene3D" id="2.40.50.100">
    <property type="match status" value="1"/>
</dbReference>
<dbReference type="GO" id="GO:0003735">
    <property type="term" value="F:structural constituent of ribosome"/>
    <property type="evidence" value="ECO:0007669"/>
    <property type="project" value="InterPro"/>
</dbReference>
<feature type="region of interest" description="Disordered" evidence="6">
    <location>
        <begin position="1"/>
        <end position="25"/>
    </location>
</feature>
<evidence type="ECO:0000313" key="8">
    <source>
        <dbReference type="Proteomes" id="UP000229699"/>
    </source>
</evidence>
<dbReference type="AlphaFoldDB" id="A0A2H0C0Y2"/>
<reference evidence="7 8" key="1">
    <citation type="submission" date="2017-09" db="EMBL/GenBank/DDBJ databases">
        <title>Depth-based differentiation of microbial function through sediment-hosted aquifers and enrichment of novel symbionts in the deep terrestrial subsurface.</title>
        <authorList>
            <person name="Probst A.J."/>
            <person name="Ladd B."/>
            <person name="Jarett J.K."/>
            <person name="Geller-Mcgrath D.E."/>
            <person name="Sieber C.M."/>
            <person name="Emerson J.B."/>
            <person name="Anantharaman K."/>
            <person name="Thomas B.C."/>
            <person name="Malmstrom R."/>
            <person name="Stieglmeier M."/>
            <person name="Klingl A."/>
            <person name="Woyke T."/>
            <person name="Ryan C.M."/>
            <person name="Banfield J.F."/>
        </authorList>
    </citation>
    <scope>NUCLEOTIDE SEQUENCE [LARGE SCALE GENOMIC DNA]</scope>
    <source>
        <strain evidence="7">CG22_combo_CG10-13_8_21_14_all_34_12</strain>
    </source>
</reference>
<evidence type="ECO:0000313" key="7">
    <source>
        <dbReference type="EMBL" id="PIP63554.1"/>
    </source>
</evidence>
<evidence type="ECO:0000256" key="2">
    <source>
        <dbReference type="ARBA" id="ARBA00022980"/>
    </source>
</evidence>
<dbReference type="SUPFAM" id="SSF110324">
    <property type="entry name" value="Ribosomal L27 protein-like"/>
    <property type="match status" value="1"/>
</dbReference>
<protein>
    <recommendedName>
        <fullName evidence="4">Large ribosomal subunit protein bL27</fullName>
    </recommendedName>
    <alternativeName>
        <fullName evidence="5">50S ribosomal protein L27</fullName>
    </alternativeName>
</protein>
<evidence type="ECO:0000256" key="4">
    <source>
        <dbReference type="ARBA" id="ARBA00035175"/>
    </source>
</evidence>
<dbReference type="PROSITE" id="PS00831">
    <property type="entry name" value="RIBOSOMAL_L27"/>
    <property type="match status" value="1"/>
</dbReference>
<dbReference type="InterPro" id="IPR001684">
    <property type="entry name" value="Ribosomal_bL27"/>
</dbReference>
<organism evidence="7 8">
    <name type="scientific">Candidatus Roizmanbacteria bacterium CG22_combo_CG10-13_8_21_14_all_34_12</name>
    <dbReference type="NCBI Taxonomy" id="1974860"/>
    <lineage>
        <taxon>Bacteria</taxon>
        <taxon>Candidatus Roizmaniibacteriota</taxon>
    </lineage>
</organism>
<dbReference type="Proteomes" id="UP000229699">
    <property type="component" value="Unassembled WGS sequence"/>
</dbReference>
<dbReference type="GO" id="GO:0022625">
    <property type="term" value="C:cytosolic large ribosomal subunit"/>
    <property type="evidence" value="ECO:0007669"/>
    <property type="project" value="TreeGrafter"/>
</dbReference>
<gene>
    <name evidence="7" type="ORF">COW97_01860</name>
</gene>
<dbReference type="PANTHER" id="PTHR15893:SF0">
    <property type="entry name" value="LARGE RIBOSOMAL SUBUNIT PROTEIN BL27M"/>
    <property type="match status" value="1"/>
</dbReference>
<accession>A0A2H0C0Y2</accession>
<dbReference type="GO" id="GO:0006412">
    <property type="term" value="P:translation"/>
    <property type="evidence" value="ECO:0007669"/>
    <property type="project" value="InterPro"/>
</dbReference>
<dbReference type="Pfam" id="PF01016">
    <property type="entry name" value="Ribosomal_L27"/>
    <property type="match status" value="1"/>
</dbReference>
<evidence type="ECO:0000256" key="1">
    <source>
        <dbReference type="ARBA" id="ARBA00010797"/>
    </source>
</evidence>
<dbReference type="PANTHER" id="PTHR15893">
    <property type="entry name" value="RIBOSOMAL PROTEIN L27"/>
    <property type="match status" value="1"/>
</dbReference>
<comment type="caution">
    <text evidence="7">The sequence shown here is derived from an EMBL/GenBank/DDBJ whole genome shotgun (WGS) entry which is preliminary data.</text>
</comment>
<dbReference type="EMBL" id="PCTC01000037">
    <property type="protein sequence ID" value="PIP63554.1"/>
    <property type="molecule type" value="Genomic_DNA"/>
</dbReference>